<dbReference type="InterPro" id="IPR003599">
    <property type="entry name" value="Ig_sub"/>
</dbReference>
<dbReference type="Pfam" id="PF07714">
    <property type="entry name" value="PK_Tyr_Ser-Thr"/>
    <property type="match status" value="1"/>
</dbReference>
<evidence type="ECO:0000313" key="19">
    <source>
        <dbReference type="Proteomes" id="UP000887568"/>
    </source>
</evidence>
<dbReference type="FunFam" id="1.10.510.10:FF:000462">
    <property type="entry name" value="Receptor tyrosine kinase"/>
    <property type="match status" value="1"/>
</dbReference>
<dbReference type="GO" id="GO:0046872">
    <property type="term" value="F:metal ion binding"/>
    <property type="evidence" value="ECO:0007669"/>
    <property type="project" value="UniProtKB-KW"/>
</dbReference>
<dbReference type="InterPro" id="IPR013783">
    <property type="entry name" value="Ig-like_fold"/>
</dbReference>
<keyword evidence="19" id="KW-1185">Reference proteome</keyword>
<evidence type="ECO:0000256" key="4">
    <source>
        <dbReference type="ARBA" id="ARBA00022989"/>
    </source>
</evidence>
<proteinExistence type="predicted"/>
<feature type="active site" description="Proton acceptor" evidence="11">
    <location>
        <position position="949"/>
    </location>
</feature>
<feature type="binding site" evidence="12 14">
    <location>
        <position position="841"/>
    </location>
    <ligand>
        <name>ATP</name>
        <dbReference type="ChEBI" id="CHEBI:30616"/>
    </ligand>
</feature>
<dbReference type="InterPro" id="IPR001245">
    <property type="entry name" value="Ser-Thr/Tyr_kinase_cat_dom"/>
</dbReference>
<dbReference type="InterPro" id="IPR008266">
    <property type="entry name" value="Tyr_kinase_AS"/>
</dbReference>
<dbReference type="PANTHER" id="PTHR24416">
    <property type="entry name" value="TYROSINE-PROTEIN KINASE RECEPTOR"/>
    <property type="match status" value="1"/>
</dbReference>
<dbReference type="RefSeq" id="XP_038046740.1">
    <property type="nucleotide sequence ID" value="XM_038190812.1"/>
</dbReference>
<dbReference type="OMA" id="EAYEFPR"/>
<keyword evidence="9" id="KW-0393">Immunoglobulin domain</keyword>
<evidence type="ECO:0000259" key="16">
    <source>
        <dbReference type="PROSITE" id="PS50011"/>
    </source>
</evidence>
<evidence type="ECO:0000256" key="9">
    <source>
        <dbReference type="ARBA" id="ARBA00023319"/>
    </source>
</evidence>
<protein>
    <recommendedName>
        <fullName evidence="2">receptor protein-tyrosine kinase</fullName>
        <ecNumber evidence="2">2.7.10.1</ecNumber>
    </recommendedName>
</protein>
<evidence type="ECO:0000256" key="3">
    <source>
        <dbReference type="ARBA" id="ARBA00022692"/>
    </source>
</evidence>
<dbReference type="EnsemblMetazoa" id="XM_038190812.1">
    <property type="protein sequence ID" value="XP_038046740.1"/>
    <property type="gene ID" value="LOC119720942"/>
</dbReference>
<dbReference type="PROSITE" id="PS50835">
    <property type="entry name" value="IG_LIKE"/>
    <property type="match status" value="5"/>
</dbReference>
<dbReference type="Pfam" id="PF07686">
    <property type="entry name" value="V-set"/>
    <property type="match status" value="1"/>
</dbReference>
<feature type="domain" description="Protein kinase" evidence="16">
    <location>
        <begin position="807"/>
        <end position="1080"/>
    </location>
</feature>
<comment type="subcellular location">
    <subcellularLocation>
        <location evidence="1">Membrane</location>
        <topology evidence="1">Single-pass membrane protein</topology>
    </subcellularLocation>
</comment>
<dbReference type="GO" id="GO:0004714">
    <property type="term" value="F:transmembrane receptor protein tyrosine kinase activity"/>
    <property type="evidence" value="ECO:0007669"/>
    <property type="project" value="UniProtKB-EC"/>
</dbReference>
<dbReference type="PROSITE" id="PS50011">
    <property type="entry name" value="PROTEIN_KINASE_DOM"/>
    <property type="match status" value="1"/>
</dbReference>
<evidence type="ECO:0000313" key="18">
    <source>
        <dbReference type="EnsemblMetazoa" id="XP_038046740.1"/>
    </source>
</evidence>
<keyword evidence="5 15" id="KW-0472">Membrane</keyword>
<dbReference type="CDD" id="cd00192">
    <property type="entry name" value="PTKc"/>
    <property type="match status" value="1"/>
</dbReference>
<dbReference type="GO" id="GO:0007169">
    <property type="term" value="P:cell surface receptor protein tyrosine kinase signaling pathway"/>
    <property type="evidence" value="ECO:0007669"/>
    <property type="project" value="TreeGrafter"/>
</dbReference>
<feature type="binding site" evidence="12">
    <location>
        <begin position="814"/>
        <end position="821"/>
    </location>
    <ligand>
        <name>ATP</name>
        <dbReference type="ChEBI" id="CHEBI:30616"/>
    </ligand>
</feature>
<feature type="transmembrane region" description="Helical" evidence="15">
    <location>
        <begin position="723"/>
        <end position="749"/>
    </location>
</feature>
<evidence type="ECO:0000256" key="7">
    <source>
        <dbReference type="ARBA" id="ARBA00023170"/>
    </source>
</evidence>
<evidence type="ECO:0000256" key="1">
    <source>
        <dbReference type="ARBA" id="ARBA00004167"/>
    </source>
</evidence>
<name>A0A913Z7D1_PATMI</name>
<evidence type="ECO:0000256" key="15">
    <source>
        <dbReference type="SAM" id="Phobius"/>
    </source>
</evidence>
<dbReference type="SUPFAM" id="SSF56112">
    <property type="entry name" value="Protein kinase-like (PK-like)"/>
    <property type="match status" value="1"/>
</dbReference>
<keyword evidence="12 14" id="KW-0547">Nucleotide-binding</keyword>
<evidence type="ECO:0000256" key="5">
    <source>
        <dbReference type="ARBA" id="ARBA00023136"/>
    </source>
</evidence>
<evidence type="ECO:0000256" key="12">
    <source>
        <dbReference type="PIRSR" id="PIRSR000615-2"/>
    </source>
</evidence>
<dbReference type="PANTHER" id="PTHR24416:SF621">
    <property type="entry name" value="TYROSINE KINASE RECEPTOR CAD96CA"/>
    <property type="match status" value="1"/>
</dbReference>
<evidence type="ECO:0000256" key="11">
    <source>
        <dbReference type="PIRSR" id="PIRSR000615-1"/>
    </source>
</evidence>
<dbReference type="InterPro" id="IPR013106">
    <property type="entry name" value="Ig_V-set"/>
</dbReference>
<dbReference type="PROSITE" id="PS00107">
    <property type="entry name" value="PROTEIN_KINASE_ATP"/>
    <property type="match status" value="1"/>
</dbReference>
<dbReference type="GO" id="GO:0043235">
    <property type="term" value="C:receptor complex"/>
    <property type="evidence" value="ECO:0007669"/>
    <property type="project" value="TreeGrafter"/>
</dbReference>
<feature type="domain" description="Ig-like" evidence="17">
    <location>
        <begin position="61"/>
        <end position="161"/>
    </location>
</feature>
<feature type="domain" description="Ig-like" evidence="17">
    <location>
        <begin position="272"/>
        <end position="392"/>
    </location>
</feature>
<dbReference type="OrthoDB" id="26722at2759"/>
<dbReference type="InterPro" id="IPR036179">
    <property type="entry name" value="Ig-like_dom_sf"/>
</dbReference>
<dbReference type="InterPro" id="IPR011009">
    <property type="entry name" value="Kinase-like_dom_sf"/>
</dbReference>
<dbReference type="PIRSF" id="PIRSF000615">
    <property type="entry name" value="TyrPK_CSF1-R"/>
    <property type="match status" value="1"/>
</dbReference>
<keyword evidence="7" id="KW-0675">Receptor</keyword>
<dbReference type="AlphaFoldDB" id="A0A913Z7D1"/>
<dbReference type="Gene3D" id="2.60.40.10">
    <property type="entry name" value="Immunoglobulins"/>
    <property type="match status" value="5"/>
</dbReference>
<dbReference type="PRINTS" id="PR00109">
    <property type="entry name" value="TYRKINASE"/>
</dbReference>
<evidence type="ECO:0000256" key="2">
    <source>
        <dbReference type="ARBA" id="ARBA00011902"/>
    </source>
</evidence>
<reference evidence="18" key="1">
    <citation type="submission" date="2022-11" db="UniProtKB">
        <authorList>
            <consortium name="EnsemblMetazoa"/>
        </authorList>
    </citation>
    <scope>IDENTIFICATION</scope>
</reference>
<dbReference type="Proteomes" id="UP000887568">
    <property type="component" value="Unplaced"/>
</dbReference>
<evidence type="ECO:0000259" key="17">
    <source>
        <dbReference type="PROSITE" id="PS50835"/>
    </source>
</evidence>
<dbReference type="GeneID" id="119720942"/>
<feature type="domain" description="Ig-like" evidence="17">
    <location>
        <begin position="171"/>
        <end position="268"/>
    </location>
</feature>
<dbReference type="InterPro" id="IPR013162">
    <property type="entry name" value="CD80_C2-set"/>
</dbReference>
<evidence type="ECO:0000256" key="10">
    <source>
        <dbReference type="ARBA" id="ARBA00051243"/>
    </source>
</evidence>
<evidence type="ECO:0000256" key="14">
    <source>
        <dbReference type="PROSITE-ProRule" id="PRU10141"/>
    </source>
</evidence>
<dbReference type="EC" id="2.7.10.1" evidence="2"/>
<dbReference type="SUPFAM" id="SSF48726">
    <property type="entry name" value="Immunoglobulin"/>
    <property type="match status" value="5"/>
</dbReference>
<feature type="domain" description="Ig-like" evidence="17">
    <location>
        <begin position="599"/>
        <end position="713"/>
    </location>
</feature>
<keyword evidence="4 15" id="KW-1133">Transmembrane helix</keyword>
<dbReference type="SMART" id="SM00409">
    <property type="entry name" value="IG"/>
    <property type="match status" value="4"/>
</dbReference>
<dbReference type="Gene3D" id="1.10.510.10">
    <property type="entry name" value="Transferase(Phosphotransferase) domain 1"/>
    <property type="match status" value="1"/>
</dbReference>
<organism evidence="18 19">
    <name type="scientific">Patiria miniata</name>
    <name type="common">Bat star</name>
    <name type="synonym">Asterina miniata</name>
    <dbReference type="NCBI Taxonomy" id="46514"/>
    <lineage>
        <taxon>Eukaryota</taxon>
        <taxon>Metazoa</taxon>
        <taxon>Echinodermata</taxon>
        <taxon>Eleutherozoa</taxon>
        <taxon>Asterozoa</taxon>
        <taxon>Asteroidea</taxon>
        <taxon>Valvatacea</taxon>
        <taxon>Valvatida</taxon>
        <taxon>Asterinidae</taxon>
        <taxon>Patiria</taxon>
    </lineage>
</organism>
<keyword evidence="6" id="KW-1015">Disulfide bond</keyword>
<dbReference type="InterPro" id="IPR007110">
    <property type="entry name" value="Ig-like_dom"/>
</dbReference>
<feature type="domain" description="Ig-like" evidence="17">
    <location>
        <begin position="396"/>
        <end position="491"/>
    </location>
</feature>
<dbReference type="SMART" id="SM00219">
    <property type="entry name" value="TyrKc"/>
    <property type="match status" value="1"/>
</dbReference>
<keyword evidence="13" id="KW-0460">Magnesium</keyword>
<dbReference type="GO" id="GO:0005886">
    <property type="term" value="C:plasma membrane"/>
    <property type="evidence" value="ECO:0007669"/>
    <property type="project" value="TreeGrafter"/>
</dbReference>
<dbReference type="InterPro" id="IPR050122">
    <property type="entry name" value="RTK"/>
</dbReference>
<feature type="binding site" evidence="12">
    <location>
        <position position="953"/>
    </location>
    <ligand>
        <name>ATP</name>
        <dbReference type="ChEBI" id="CHEBI:30616"/>
    </ligand>
</feature>
<feature type="binding site" evidence="13">
    <location>
        <position position="954"/>
    </location>
    <ligand>
        <name>Mg(2+)</name>
        <dbReference type="ChEBI" id="CHEBI:18420"/>
    </ligand>
</feature>
<dbReference type="InterPro" id="IPR020635">
    <property type="entry name" value="Tyr_kinase_cat_dom"/>
</dbReference>
<dbReference type="InterPro" id="IPR017441">
    <property type="entry name" value="Protein_kinase_ATP_BS"/>
</dbReference>
<sequence length="1112" mass="121345">MRTTKGSTSVKNPRDFLGSITTEMGRFAVRAVVRVLLCGFLCGMAQELNADDLVTANTVTGEECQDVILTCRLRGEGRSLGLHRRFSWSKQGGDRCGDGGGTVSITDCSFREAGQLLDPSDKFNYAVAKDNTSCNLTVRGLQLSDAGCYQCDSWAPSGAVSSCVELVVVDPVRRASIMQTSPVILEGIPATFTCSAGYGDDEVQFTWQLDGTDRLPNEAALVRPTDGSVDCTGRNETLSTVELTLKRNGSGSVLQCEVRGAQLLETASLIIPDVQVPPTSVAISNDITRELRNVPGGEVLIKEHGNASFSCVAVDTKPAAHLTWLYRGLEVQDGPGGLVETVVERPGVEGSTYDVSSTVILRNIPRQDDGAELVCNATGAGGVSATLGIKITVNAPPQNVTITTGVIVESVPAQFACSAEGSRTRSSIVWYLDGVTVAATGSQQTSFSPELLKTTSVVTLSLRRHQSGSRLRCEASHELLDEPLIKEVVLDVYFCPAPSITCPTSVNNSDPYTLTCRTASSRPPANLSMYFEEPLQLLGAETETEYEPADDEGATAVLTVELTGDRSDHGKMVVCRRSPSEICRNEELDTCHLNMHFPPTEVELLDGANSDSDSHQTGRSVEVIDGREYAFTCSASGSNPPATFQWKLGDAELHGAAYTETERRGPGPGPVSRGWDASSRLSLTVRQDVSQTQMLTCRVMYPSQRVFRQLSLELSIIAVTLSWSSITAIVACSCAVVIVVVACLVLILYKMRHHGNRPINLKTDMEMLHIDSIKFKKGGSNTSLSSGGTAKGSLEGSEAYEFPRDKLKLLEVVGNGSFGLVYKATAEGIFEKGVVSTVAVKTPNPSGSPADREAFVKELEMFTILVQHPNVVSMLGYCRKKNPLYLIMEYVSNGNLENYLRQEKQRVDQSYINVNGVTETIGPNQILTFAIQIVRGMKYLESVQCIHRDLATRNILLDEQMVCKVSDFGLARHVPAQKQYEMKSKGRVPFRWMAPESIVYNVYSSKSDVWSFGVLLWELVTLGSHPYPGLSCAEILEDLQRGIRLKKPTHCSDEIYQVMKDCWEHRPEKRPDFEMLHQRIEAMLANASGYLLMSNFSAEQYLYMAPSSKGNL</sequence>
<evidence type="ECO:0000256" key="8">
    <source>
        <dbReference type="ARBA" id="ARBA00023180"/>
    </source>
</evidence>
<evidence type="ECO:0000256" key="6">
    <source>
        <dbReference type="ARBA" id="ARBA00023157"/>
    </source>
</evidence>
<feature type="binding site" evidence="13">
    <location>
        <position position="967"/>
    </location>
    <ligand>
        <name>Mg(2+)</name>
        <dbReference type="ChEBI" id="CHEBI:18420"/>
    </ligand>
</feature>
<accession>A0A913Z7D1</accession>
<dbReference type="InterPro" id="IPR000719">
    <property type="entry name" value="Prot_kinase_dom"/>
</dbReference>
<dbReference type="PROSITE" id="PS00109">
    <property type="entry name" value="PROTEIN_KINASE_TYR"/>
    <property type="match status" value="1"/>
</dbReference>
<keyword evidence="12 14" id="KW-0067">ATP-binding</keyword>
<dbReference type="Pfam" id="PF08205">
    <property type="entry name" value="C2-set_2"/>
    <property type="match status" value="3"/>
</dbReference>
<comment type="catalytic activity">
    <reaction evidence="10">
        <text>L-tyrosyl-[protein] + ATP = O-phospho-L-tyrosyl-[protein] + ADP + H(+)</text>
        <dbReference type="Rhea" id="RHEA:10596"/>
        <dbReference type="Rhea" id="RHEA-COMP:10136"/>
        <dbReference type="Rhea" id="RHEA-COMP:20101"/>
        <dbReference type="ChEBI" id="CHEBI:15378"/>
        <dbReference type="ChEBI" id="CHEBI:30616"/>
        <dbReference type="ChEBI" id="CHEBI:46858"/>
        <dbReference type="ChEBI" id="CHEBI:61978"/>
        <dbReference type="ChEBI" id="CHEBI:456216"/>
        <dbReference type="EC" id="2.7.10.1"/>
    </reaction>
</comment>
<keyword evidence="8" id="KW-0325">Glycoprotein</keyword>
<evidence type="ECO:0000256" key="13">
    <source>
        <dbReference type="PIRSR" id="PIRSR000615-3"/>
    </source>
</evidence>
<dbReference type="GO" id="GO:0005524">
    <property type="term" value="F:ATP binding"/>
    <property type="evidence" value="ECO:0007669"/>
    <property type="project" value="UniProtKB-UniRule"/>
</dbReference>
<dbReference type="Gene3D" id="3.30.200.20">
    <property type="entry name" value="Phosphorylase Kinase, domain 1"/>
    <property type="match status" value="1"/>
</dbReference>
<keyword evidence="3 15" id="KW-0812">Transmembrane</keyword>
<keyword evidence="13" id="KW-0479">Metal-binding</keyword>